<feature type="region of interest" description="Disordered" evidence="1">
    <location>
        <begin position="133"/>
        <end position="199"/>
    </location>
</feature>
<dbReference type="Proteomes" id="UP001151760">
    <property type="component" value="Unassembled WGS sequence"/>
</dbReference>
<feature type="compositionally biased region" description="Basic residues" evidence="1">
    <location>
        <begin position="188"/>
        <end position="199"/>
    </location>
</feature>
<feature type="compositionally biased region" description="Basic and acidic residues" evidence="1">
    <location>
        <begin position="136"/>
        <end position="183"/>
    </location>
</feature>
<organism evidence="2 3">
    <name type="scientific">Tanacetum coccineum</name>
    <dbReference type="NCBI Taxonomy" id="301880"/>
    <lineage>
        <taxon>Eukaryota</taxon>
        <taxon>Viridiplantae</taxon>
        <taxon>Streptophyta</taxon>
        <taxon>Embryophyta</taxon>
        <taxon>Tracheophyta</taxon>
        <taxon>Spermatophyta</taxon>
        <taxon>Magnoliopsida</taxon>
        <taxon>eudicotyledons</taxon>
        <taxon>Gunneridae</taxon>
        <taxon>Pentapetalae</taxon>
        <taxon>asterids</taxon>
        <taxon>campanulids</taxon>
        <taxon>Asterales</taxon>
        <taxon>Asteraceae</taxon>
        <taxon>Asteroideae</taxon>
        <taxon>Anthemideae</taxon>
        <taxon>Anthemidinae</taxon>
        <taxon>Tanacetum</taxon>
    </lineage>
</organism>
<sequence>MLLPSTNGREDRPEVTLLPRKRLGIALGPRYEVRESLSAAAAAVARPVGGITADYGFVATMDREIRRDLERDRMTEFETRVRQDTDEIYTRLDDKHSERQLMAGRLNMLYRDRRAHARTARLIEAEARITAGSDYRATDSRPQETGGDYKDANDRPQEREAVHRGTKAAEETSDSDDRVRETAGTRQRSCRARCTRGGS</sequence>
<evidence type="ECO:0000313" key="2">
    <source>
        <dbReference type="EMBL" id="GJT74810.1"/>
    </source>
</evidence>
<evidence type="ECO:0000313" key="3">
    <source>
        <dbReference type="Proteomes" id="UP001151760"/>
    </source>
</evidence>
<protein>
    <submittedName>
        <fullName evidence="2">Uncharacterized protein</fullName>
    </submittedName>
</protein>
<accession>A0ABQ5GGE4</accession>
<gene>
    <name evidence="2" type="ORF">Tco_1041535</name>
</gene>
<proteinExistence type="predicted"/>
<dbReference type="EMBL" id="BQNB010018472">
    <property type="protein sequence ID" value="GJT74810.1"/>
    <property type="molecule type" value="Genomic_DNA"/>
</dbReference>
<reference evidence="2" key="2">
    <citation type="submission" date="2022-01" db="EMBL/GenBank/DDBJ databases">
        <authorList>
            <person name="Yamashiro T."/>
            <person name="Shiraishi A."/>
            <person name="Satake H."/>
            <person name="Nakayama K."/>
        </authorList>
    </citation>
    <scope>NUCLEOTIDE SEQUENCE</scope>
</reference>
<comment type="caution">
    <text evidence="2">The sequence shown here is derived from an EMBL/GenBank/DDBJ whole genome shotgun (WGS) entry which is preliminary data.</text>
</comment>
<evidence type="ECO:0000256" key="1">
    <source>
        <dbReference type="SAM" id="MobiDB-lite"/>
    </source>
</evidence>
<reference evidence="2" key="1">
    <citation type="journal article" date="2022" name="Int. J. Mol. Sci.">
        <title>Draft Genome of Tanacetum Coccineum: Genomic Comparison of Closely Related Tanacetum-Family Plants.</title>
        <authorList>
            <person name="Yamashiro T."/>
            <person name="Shiraishi A."/>
            <person name="Nakayama K."/>
            <person name="Satake H."/>
        </authorList>
    </citation>
    <scope>NUCLEOTIDE SEQUENCE</scope>
</reference>
<name>A0ABQ5GGE4_9ASTR</name>
<keyword evidence="3" id="KW-1185">Reference proteome</keyword>